<keyword evidence="1" id="KW-0812">Transmembrane</keyword>
<name>A0AAJ1PSC9_9MOLU</name>
<accession>A0AAJ1PSC9</accession>
<comment type="caution">
    <text evidence="2">The sequence shown here is derived from an EMBL/GenBank/DDBJ whole genome shotgun (WGS) entry which is preliminary data.</text>
</comment>
<dbReference type="NCBIfam" id="NF046009">
    <property type="entry name" value="MAGa3780_fam"/>
    <property type="match status" value="1"/>
</dbReference>
<dbReference type="RefSeq" id="WP_283823437.1">
    <property type="nucleotide sequence ID" value="NZ_JASDAY010000016.1"/>
</dbReference>
<gene>
    <name evidence="2" type="ORF">QLQ80_00850</name>
</gene>
<evidence type="ECO:0000256" key="1">
    <source>
        <dbReference type="SAM" id="Phobius"/>
    </source>
</evidence>
<proteinExistence type="predicted"/>
<keyword evidence="3" id="KW-1185">Reference proteome</keyword>
<feature type="transmembrane region" description="Helical" evidence="1">
    <location>
        <begin position="131"/>
        <end position="148"/>
    </location>
</feature>
<sequence length="245" mass="28901">MKQDNLKIIKIIFFWLFLIQIIYLISVSSVFGYFWETSAERKTLPSSNIVYTPELFKNGYYFVYFTTVTNLLLALSGLIFIIKPESVHRKRFFFISVTYMTITVLFYWSLISWNESARDTWENPLKVINTLFVHLIFYIQALVALFIFRKYLIMSYKEILVGVVGLWAYFVFTLCVFYLTDPHVVIYDFINFKKPLFIETNNSALRIFIIAAMIVITPFLSVLNGIILKAFISIKRKKEPLKTIK</sequence>
<dbReference type="EMBL" id="JASDDP010000010">
    <property type="protein sequence ID" value="MDJ1645639.1"/>
    <property type="molecule type" value="Genomic_DNA"/>
</dbReference>
<keyword evidence="1" id="KW-0472">Membrane</keyword>
<evidence type="ECO:0000313" key="2">
    <source>
        <dbReference type="EMBL" id="MDJ1645639.1"/>
    </source>
</evidence>
<keyword evidence="1" id="KW-1133">Transmembrane helix</keyword>
<feature type="transmembrane region" description="Helical" evidence="1">
    <location>
        <begin position="92"/>
        <end position="111"/>
    </location>
</feature>
<feature type="transmembrane region" description="Helical" evidence="1">
    <location>
        <begin position="61"/>
        <end position="80"/>
    </location>
</feature>
<dbReference type="AlphaFoldDB" id="A0AAJ1PSC9"/>
<evidence type="ECO:0000313" key="3">
    <source>
        <dbReference type="Proteomes" id="UP001224428"/>
    </source>
</evidence>
<feature type="transmembrane region" description="Helical" evidence="1">
    <location>
        <begin position="160"/>
        <end position="179"/>
    </location>
</feature>
<feature type="transmembrane region" description="Helical" evidence="1">
    <location>
        <begin position="12"/>
        <end position="35"/>
    </location>
</feature>
<dbReference type="Proteomes" id="UP001224428">
    <property type="component" value="Unassembled WGS sequence"/>
</dbReference>
<reference evidence="2" key="1">
    <citation type="submission" date="2023-05" db="EMBL/GenBank/DDBJ databases">
        <title>Mycoplasma phocimorsus sp. nov., isolated from Scandinavian patients with seal finger or septic arthritis after contact with seals.</title>
        <authorList>
            <person name="Skafte-Holm A."/>
            <person name="Pedersen T.R."/>
            <person name="Froelund M."/>
            <person name="Stegger M."/>
            <person name="Qvortrup K."/>
            <person name="Michaels D.L."/>
            <person name="Brown D.R."/>
            <person name="Jensen J.S."/>
        </authorList>
    </citation>
    <scope>NUCLEOTIDE SEQUENCE</scope>
    <source>
        <strain evidence="2">M5725</strain>
    </source>
</reference>
<feature type="transmembrane region" description="Helical" evidence="1">
    <location>
        <begin position="207"/>
        <end position="232"/>
    </location>
</feature>
<protein>
    <submittedName>
        <fullName evidence="2">Uncharacterized protein</fullName>
    </submittedName>
</protein>
<organism evidence="2 3">
    <name type="scientific">Mycoplasma phocimorsus</name>
    <dbReference type="NCBI Taxonomy" id="3045839"/>
    <lineage>
        <taxon>Bacteria</taxon>
        <taxon>Bacillati</taxon>
        <taxon>Mycoplasmatota</taxon>
        <taxon>Mollicutes</taxon>
        <taxon>Mycoplasmataceae</taxon>
        <taxon>Mycoplasma</taxon>
    </lineage>
</organism>